<comment type="subcellular location">
    <subcellularLocation>
        <location evidence="1">Nucleus</location>
    </subcellularLocation>
</comment>
<name>A0A671W7D4_SPAAU</name>
<evidence type="ECO:0000256" key="4">
    <source>
        <dbReference type="ARBA" id="ARBA00022771"/>
    </source>
</evidence>
<reference evidence="10" key="3">
    <citation type="submission" date="2025-09" db="UniProtKB">
        <authorList>
            <consortium name="Ensembl"/>
        </authorList>
    </citation>
    <scope>IDENTIFICATION</scope>
</reference>
<dbReference type="GeneTree" id="ENSGT00940000155070"/>
<keyword evidence="4" id="KW-0863">Zinc-finger</keyword>
<keyword evidence="6" id="KW-0805">Transcription regulation</keyword>
<dbReference type="Ensembl" id="ENSSAUT00010035668.1">
    <property type="protein sequence ID" value="ENSSAUP00010033857.1"/>
    <property type="gene ID" value="ENSSAUG00010014350.1"/>
</dbReference>
<evidence type="ECO:0000256" key="6">
    <source>
        <dbReference type="ARBA" id="ARBA00023015"/>
    </source>
</evidence>
<protein>
    <submittedName>
        <fullName evidence="10">Double PHD fingers 2</fullName>
    </submittedName>
</protein>
<dbReference type="PANTHER" id="PTHR45888:SF10">
    <property type="entry name" value="ZINC FINGER PROTEIN DPF3"/>
    <property type="match status" value="1"/>
</dbReference>
<keyword evidence="7" id="KW-0804">Transcription</keyword>
<evidence type="ECO:0000313" key="11">
    <source>
        <dbReference type="Proteomes" id="UP000472265"/>
    </source>
</evidence>
<feature type="domain" description="DPF1-3 N-terminal" evidence="9">
    <location>
        <begin position="12"/>
        <end position="82"/>
    </location>
</feature>
<evidence type="ECO:0000256" key="1">
    <source>
        <dbReference type="ARBA" id="ARBA00004123"/>
    </source>
</evidence>
<dbReference type="AlphaFoldDB" id="A0A671W7D4"/>
<keyword evidence="11" id="KW-1185">Reference proteome</keyword>
<keyword evidence="2" id="KW-0479">Metal-binding</keyword>
<keyword evidence="3" id="KW-0677">Repeat</keyword>
<dbReference type="GO" id="GO:0007399">
    <property type="term" value="P:nervous system development"/>
    <property type="evidence" value="ECO:0007669"/>
    <property type="project" value="TreeGrafter"/>
</dbReference>
<reference evidence="10" key="2">
    <citation type="submission" date="2025-08" db="UniProtKB">
        <authorList>
            <consortium name="Ensembl"/>
        </authorList>
    </citation>
    <scope>IDENTIFICATION</scope>
</reference>
<dbReference type="PANTHER" id="PTHR45888">
    <property type="entry name" value="HL01030P-RELATED"/>
    <property type="match status" value="1"/>
</dbReference>
<dbReference type="InterPro" id="IPR025750">
    <property type="entry name" value="DPF1-3_N"/>
</dbReference>
<evidence type="ECO:0000256" key="5">
    <source>
        <dbReference type="ARBA" id="ARBA00022833"/>
    </source>
</evidence>
<evidence type="ECO:0000256" key="3">
    <source>
        <dbReference type="ARBA" id="ARBA00022737"/>
    </source>
</evidence>
<evidence type="ECO:0000313" key="10">
    <source>
        <dbReference type="Ensembl" id="ENSSAUP00010033857.1"/>
    </source>
</evidence>
<evidence type="ECO:0000256" key="8">
    <source>
        <dbReference type="ARBA" id="ARBA00023242"/>
    </source>
</evidence>
<organism evidence="10 11">
    <name type="scientific">Sparus aurata</name>
    <name type="common">Gilthead sea bream</name>
    <dbReference type="NCBI Taxonomy" id="8175"/>
    <lineage>
        <taxon>Eukaryota</taxon>
        <taxon>Metazoa</taxon>
        <taxon>Chordata</taxon>
        <taxon>Craniata</taxon>
        <taxon>Vertebrata</taxon>
        <taxon>Euteleostomi</taxon>
        <taxon>Actinopterygii</taxon>
        <taxon>Neopterygii</taxon>
        <taxon>Teleostei</taxon>
        <taxon>Neoteleostei</taxon>
        <taxon>Acanthomorphata</taxon>
        <taxon>Eupercaria</taxon>
        <taxon>Spariformes</taxon>
        <taxon>Sparidae</taxon>
        <taxon>Sparus</taxon>
    </lineage>
</organism>
<evidence type="ECO:0000259" key="9">
    <source>
        <dbReference type="Pfam" id="PF14051"/>
    </source>
</evidence>
<evidence type="ECO:0000256" key="2">
    <source>
        <dbReference type="ARBA" id="ARBA00022723"/>
    </source>
</evidence>
<dbReference type="GO" id="GO:0008270">
    <property type="term" value="F:zinc ion binding"/>
    <property type="evidence" value="ECO:0007669"/>
    <property type="project" value="UniProtKB-KW"/>
</dbReference>
<keyword evidence="5" id="KW-0862">Zinc</keyword>
<dbReference type="Pfam" id="PF14051">
    <property type="entry name" value="DPF1-3_N"/>
    <property type="match status" value="1"/>
</dbReference>
<sequence>AFTTIFDIVKLEPFYKEAIEQCRSYNARLCAERSVRLPFLDSQTGVAQNNCYIWMERHHRSPGVSAGQMYTYPARCWRKKRRLHNATDPRLVVSIKACDKSVMF</sequence>
<reference evidence="10" key="1">
    <citation type="submission" date="2021-04" db="EMBL/GenBank/DDBJ databases">
        <authorList>
            <consortium name="Wellcome Sanger Institute Data Sharing"/>
        </authorList>
    </citation>
    <scope>NUCLEOTIDE SEQUENCE [LARGE SCALE GENOMIC DNA]</scope>
</reference>
<proteinExistence type="predicted"/>
<evidence type="ECO:0000256" key="7">
    <source>
        <dbReference type="ARBA" id="ARBA00023163"/>
    </source>
</evidence>
<keyword evidence="8" id="KW-0539">Nucleus</keyword>
<dbReference type="GO" id="GO:0071565">
    <property type="term" value="C:nBAF complex"/>
    <property type="evidence" value="ECO:0007669"/>
    <property type="project" value="TreeGrafter"/>
</dbReference>
<dbReference type="Proteomes" id="UP000472265">
    <property type="component" value="Chromosome 16"/>
</dbReference>
<gene>
    <name evidence="10" type="primary">DPF2</name>
</gene>
<accession>A0A671W7D4</accession>